<sequence>MAPNVENSPDLLRKAAQNKTAHVRDRLNSVLSTLEISLAGRGRPWGDDKIGHRFYNGENGYGTGREHATKNVQNAATSFDNFEKGQVKSAGMLKTMDTGNAAGYR</sequence>
<reference evidence="1 2" key="1">
    <citation type="submission" date="2021-07" db="EMBL/GenBank/DDBJ databases">
        <title>Whole Genome Sequence of Nocardia Iowensis.</title>
        <authorList>
            <person name="Lamm A."/>
            <person name="Collins-Fairclough A.M."/>
            <person name="Bunk B."/>
            <person name="Sproer C."/>
        </authorList>
    </citation>
    <scope>NUCLEOTIDE SEQUENCE [LARGE SCALE GENOMIC DNA]</scope>
    <source>
        <strain evidence="1 2">NRRL 5646</strain>
    </source>
</reference>
<keyword evidence="2" id="KW-1185">Reference proteome</keyword>
<dbReference type="EMBL" id="CP078145">
    <property type="protein sequence ID" value="QXN92482.1"/>
    <property type="molecule type" value="Genomic_DNA"/>
</dbReference>
<accession>A0ABX8RS67</accession>
<name>A0ABX8RS67_NOCIO</name>
<gene>
    <name evidence="1" type="ORF">KV110_04850</name>
</gene>
<evidence type="ECO:0008006" key="3">
    <source>
        <dbReference type="Google" id="ProtNLM"/>
    </source>
</evidence>
<evidence type="ECO:0000313" key="2">
    <source>
        <dbReference type="Proteomes" id="UP000694257"/>
    </source>
</evidence>
<dbReference type="RefSeq" id="WP_218473800.1">
    <property type="nucleotide sequence ID" value="NZ_BAABJN010000005.1"/>
</dbReference>
<proteinExistence type="predicted"/>
<dbReference type="Proteomes" id="UP000694257">
    <property type="component" value="Chromosome"/>
</dbReference>
<evidence type="ECO:0000313" key="1">
    <source>
        <dbReference type="EMBL" id="QXN92482.1"/>
    </source>
</evidence>
<protein>
    <recommendedName>
        <fullName evidence="3">WXG100 family type VII secretion target</fullName>
    </recommendedName>
</protein>
<organism evidence="1 2">
    <name type="scientific">Nocardia iowensis</name>
    <dbReference type="NCBI Taxonomy" id="204891"/>
    <lineage>
        <taxon>Bacteria</taxon>
        <taxon>Bacillati</taxon>
        <taxon>Actinomycetota</taxon>
        <taxon>Actinomycetes</taxon>
        <taxon>Mycobacteriales</taxon>
        <taxon>Nocardiaceae</taxon>
        <taxon>Nocardia</taxon>
    </lineage>
</organism>